<evidence type="ECO:0000313" key="1">
    <source>
        <dbReference type="EMBL" id="KXZ70831.1"/>
    </source>
</evidence>
<reference evidence="1 2" key="1">
    <citation type="journal article" date="2016" name="Sci. Rep.">
        <title>Genomic and phenotypic characterization of the species Acinetobacter venetianus.</title>
        <authorList>
            <person name="Fondi M."/>
            <person name="Maida I."/>
            <person name="Perrin E."/>
            <person name="Orlandini V."/>
            <person name="La Torre L."/>
            <person name="Bosi E."/>
            <person name="Negroni A."/>
            <person name="Zanaroli G."/>
            <person name="Fava F."/>
            <person name="Decorosi F."/>
            <person name="Giovannetti L."/>
            <person name="Viti C."/>
            <person name="Vaneechoutte M."/>
            <person name="Dijkshoorn L."/>
            <person name="Fani R."/>
        </authorList>
    </citation>
    <scope>NUCLEOTIDE SEQUENCE [LARGE SCALE GENOMIC DNA]</scope>
    <source>
        <strain evidence="1 2">LUH13518</strain>
    </source>
</reference>
<dbReference type="Proteomes" id="UP000075544">
    <property type="component" value="Unassembled WGS sequence"/>
</dbReference>
<dbReference type="EMBL" id="JRHX01000047">
    <property type="protein sequence ID" value="KXZ70831.1"/>
    <property type="molecule type" value="Genomic_DNA"/>
</dbReference>
<name>A0A150HVI9_9GAMM</name>
<comment type="caution">
    <text evidence="1">The sequence shown here is derived from an EMBL/GenBank/DDBJ whole genome shotgun (WGS) entry which is preliminary data.</text>
</comment>
<proteinExistence type="predicted"/>
<protein>
    <submittedName>
        <fullName evidence="1">Uncharacterized protein</fullName>
    </submittedName>
</protein>
<accession>A0A150HVI9</accession>
<dbReference type="AlphaFoldDB" id="A0A150HVI9"/>
<evidence type="ECO:0000313" key="2">
    <source>
        <dbReference type="Proteomes" id="UP000075544"/>
    </source>
</evidence>
<sequence length="38" mass="4422">MILIKQLQIVDVLIHLDSLSIYSKMKAWVLLIDLNKNV</sequence>
<gene>
    <name evidence="1" type="ORF">AVENLUH13518_01722</name>
</gene>
<organism evidence="1 2">
    <name type="scientific">Acinetobacter venetianus</name>
    <dbReference type="NCBI Taxonomy" id="52133"/>
    <lineage>
        <taxon>Bacteria</taxon>
        <taxon>Pseudomonadati</taxon>
        <taxon>Pseudomonadota</taxon>
        <taxon>Gammaproteobacteria</taxon>
        <taxon>Moraxellales</taxon>
        <taxon>Moraxellaceae</taxon>
        <taxon>Acinetobacter</taxon>
    </lineage>
</organism>
<dbReference type="PATRIC" id="fig|52133.19.peg.1754"/>